<dbReference type="InParanoid" id="A0A6J2RC24"/>
<sequence>MASLFTVVAMLAVLSGGFCMEKTVLQRAGAAFNSRQYKSLLTVSNGEKFGNWTWPEMCPDKFFAVGFSLRVESSQWGTDDTALNGIRLICAEDNNRSFLYYIESHTGYFGEWSNPQYCPSGRLTSFQIRVEPHQGLFGDDTAVNNIKFRCSSNPMLEGAGMDWGQYGFWSQECLDGGICGIETKMEEYQYGLDDSSLNDVRFHCCAKQVPQQVLNGF</sequence>
<dbReference type="SUPFAM" id="SSF51092">
    <property type="entry name" value="Vitelline membrane outer protein-I (VMO-I)"/>
    <property type="match status" value="1"/>
</dbReference>
<gene>
    <name evidence="3" type="primary">LOC115021010</name>
</gene>
<dbReference type="GeneID" id="115021010"/>
<dbReference type="InterPro" id="IPR036706">
    <property type="entry name" value="VOMI_sf"/>
</dbReference>
<dbReference type="CDD" id="cd00220">
    <property type="entry name" value="VMO-I"/>
    <property type="match status" value="1"/>
</dbReference>
<reference evidence="3" key="1">
    <citation type="submission" date="2025-08" db="UniProtKB">
        <authorList>
            <consortium name="RefSeq"/>
        </authorList>
    </citation>
    <scope>IDENTIFICATION</scope>
</reference>
<dbReference type="Proteomes" id="UP000504630">
    <property type="component" value="Chromosome 16"/>
</dbReference>
<dbReference type="InterPro" id="IPR005515">
    <property type="entry name" value="VOMI"/>
</dbReference>
<evidence type="ECO:0000313" key="3">
    <source>
        <dbReference type="RefSeq" id="XP_029306982.1"/>
    </source>
</evidence>
<feature type="signal peptide" evidence="1">
    <location>
        <begin position="1"/>
        <end position="19"/>
    </location>
</feature>
<dbReference type="Gene3D" id="2.100.10.20">
    <property type="entry name" value="Vitelline membrane outer layer protein I (VOMI)"/>
    <property type="match status" value="1"/>
</dbReference>
<accession>A0A6J2RC24</accession>
<dbReference type="PANTHER" id="PTHR18841">
    <property type="entry name" value="VITELLINE MEMBRANE OUTER LAYER PROTEIN I-RELATED"/>
    <property type="match status" value="1"/>
</dbReference>
<proteinExistence type="predicted"/>
<dbReference type="FunCoup" id="A0A6J2RC24">
    <property type="interactions" value="589"/>
</dbReference>
<name>A0A6J2RC24_COTGO</name>
<protein>
    <submittedName>
        <fullName evidence="3">Vitelline membrane outer layer protein 1 homolog</fullName>
    </submittedName>
</protein>
<dbReference type="PANTHER" id="PTHR18841:SF0">
    <property type="entry name" value="VITELLINE MEMBRANE OUTER LAYER 1 HOMOLOG A-RELATED"/>
    <property type="match status" value="1"/>
</dbReference>
<evidence type="ECO:0000313" key="2">
    <source>
        <dbReference type="Proteomes" id="UP000504630"/>
    </source>
</evidence>
<dbReference type="RefSeq" id="XP_029306982.1">
    <property type="nucleotide sequence ID" value="XM_029451122.1"/>
</dbReference>
<feature type="chain" id="PRO_5027045013" evidence="1">
    <location>
        <begin position="20"/>
        <end position="217"/>
    </location>
</feature>
<organism evidence="2 3">
    <name type="scientific">Cottoperca gobio</name>
    <name type="common">Frogmouth</name>
    <name type="synonym">Aphritis gobio</name>
    <dbReference type="NCBI Taxonomy" id="56716"/>
    <lineage>
        <taxon>Eukaryota</taxon>
        <taxon>Metazoa</taxon>
        <taxon>Chordata</taxon>
        <taxon>Craniata</taxon>
        <taxon>Vertebrata</taxon>
        <taxon>Euteleostomi</taxon>
        <taxon>Actinopterygii</taxon>
        <taxon>Neopterygii</taxon>
        <taxon>Teleostei</taxon>
        <taxon>Neoteleostei</taxon>
        <taxon>Acanthomorphata</taxon>
        <taxon>Eupercaria</taxon>
        <taxon>Perciformes</taxon>
        <taxon>Notothenioidei</taxon>
        <taxon>Bovichtidae</taxon>
        <taxon>Cottoperca</taxon>
    </lineage>
</organism>
<keyword evidence="2" id="KW-1185">Reference proteome</keyword>
<dbReference type="AlphaFoldDB" id="A0A6J2RC24"/>
<keyword evidence="1" id="KW-0732">Signal</keyword>
<dbReference type="GO" id="GO:0005615">
    <property type="term" value="C:extracellular space"/>
    <property type="evidence" value="ECO:0007669"/>
    <property type="project" value="TreeGrafter"/>
</dbReference>
<dbReference type="KEGG" id="cgob:115021010"/>
<evidence type="ECO:0000256" key="1">
    <source>
        <dbReference type="SAM" id="SignalP"/>
    </source>
</evidence>
<dbReference type="OrthoDB" id="6344411at2759"/>
<dbReference type="Pfam" id="PF03762">
    <property type="entry name" value="VOMI"/>
    <property type="match status" value="1"/>
</dbReference>